<dbReference type="PROSITE" id="PS00623">
    <property type="entry name" value="GMC_OXRED_1"/>
    <property type="match status" value="1"/>
</dbReference>
<dbReference type="InterPro" id="IPR012132">
    <property type="entry name" value="GMC_OxRdtase"/>
</dbReference>
<protein>
    <submittedName>
        <fullName evidence="8">GMC oxidoreductase</fullName>
    </submittedName>
</protein>
<feature type="domain" description="Glucose-methanol-choline oxidoreductase N-terminal" evidence="7">
    <location>
        <begin position="251"/>
        <end position="265"/>
    </location>
</feature>
<comment type="similarity">
    <text evidence="2 5">Belongs to the GMC oxidoreductase family.</text>
</comment>
<keyword evidence="3 5" id="KW-0285">Flavoprotein</keyword>
<comment type="cofactor">
    <cofactor evidence="1">
        <name>FAD</name>
        <dbReference type="ChEBI" id="CHEBI:57692"/>
    </cofactor>
</comment>
<feature type="domain" description="Glucose-methanol-choline oxidoreductase N-terminal" evidence="6">
    <location>
        <begin position="86"/>
        <end position="109"/>
    </location>
</feature>
<evidence type="ECO:0000256" key="2">
    <source>
        <dbReference type="ARBA" id="ARBA00010790"/>
    </source>
</evidence>
<dbReference type="InterPro" id="IPR000172">
    <property type="entry name" value="GMC_OxRdtase_N"/>
</dbReference>
<dbReference type="PROSITE" id="PS00624">
    <property type="entry name" value="GMC_OXRED_2"/>
    <property type="match status" value="1"/>
</dbReference>
<dbReference type="SUPFAM" id="SSF51905">
    <property type="entry name" value="FAD/NAD(P)-binding domain"/>
    <property type="match status" value="1"/>
</dbReference>
<dbReference type="PANTHER" id="PTHR11552:SF147">
    <property type="entry name" value="CHOLINE DEHYDROGENASE, MITOCHONDRIAL"/>
    <property type="match status" value="1"/>
</dbReference>
<dbReference type="Gene3D" id="3.30.560.10">
    <property type="entry name" value="Glucose Oxidase, domain 3"/>
    <property type="match status" value="1"/>
</dbReference>
<proteinExistence type="inferred from homology"/>
<dbReference type="EMBL" id="BMVN01000044">
    <property type="protein sequence ID" value="GHA61251.1"/>
    <property type="molecule type" value="Genomic_DNA"/>
</dbReference>
<dbReference type="PIRSF" id="PIRSF000137">
    <property type="entry name" value="Alcohol_oxidase"/>
    <property type="match status" value="1"/>
</dbReference>
<evidence type="ECO:0000259" key="6">
    <source>
        <dbReference type="PROSITE" id="PS00623"/>
    </source>
</evidence>
<keyword evidence="4 5" id="KW-0274">FAD</keyword>
<keyword evidence="9" id="KW-1185">Reference proteome</keyword>
<comment type="caution">
    <text evidence="8">The sequence shown here is derived from an EMBL/GenBank/DDBJ whole genome shotgun (WGS) entry which is preliminary data.</text>
</comment>
<dbReference type="Pfam" id="PF05199">
    <property type="entry name" value="GMC_oxred_C"/>
    <property type="match status" value="1"/>
</dbReference>
<evidence type="ECO:0000256" key="3">
    <source>
        <dbReference type="ARBA" id="ARBA00022630"/>
    </source>
</evidence>
<evidence type="ECO:0000256" key="1">
    <source>
        <dbReference type="ARBA" id="ARBA00001974"/>
    </source>
</evidence>
<name>A0ABQ3D8Q7_9ACTN</name>
<evidence type="ECO:0000313" key="9">
    <source>
        <dbReference type="Proteomes" id="UP000653644"/>
    </source>
</evidence>
<dbReference type="InterPro" id="IPR007867">
    <property type="entry name" value="GMC_OxRtase_C"/>
</dbReference>
<dbReference type="SUPFAM" id="SSF54373">
    <property type="entry name" value="FAD-linked reductases, C-terminal domain"/>
    <property type="match status" value="1"/>
</dbReference>
<evidence type="ECO:0000259" key="7">
    <source>
        <dbReference type="PROSITE" id="PS00624"/>
    </source>
</evidence>
<dbReference type="PROSITE" id="PS51257">
    <property type="entry name" value="PROKAR_LIPOPROTEIN"/>
    <property type="match status" value="1"/>
</dbReference>
<evidence type="ECO:0000313" key="8">
    <source>
        <dbReference type="EMBL" id="GHA61251.1"/>
    </source>
</evidence>
<dbReference type="PANTHER" id="PTHR11552">
    <property type="entry name" value="GLUCOSE-METHANOL-CHOLINE GMC OXIDOREDUCTASE"/>
    <property type="match status" value="1"/>
</dbReference>
<dbReference type="RefSeq" id="WP_189893726.1">
    <property type="nucleotide sequence ID" value="NZ_BMVN01000044.1"/>
</dbReference>
<evidence type="ECO:0000256" key="5">
    <source>
        <dbReference type="RuleBase" id="RU003968"/>
    </source>
</evidence>
<dbReference type="Proteomes" id="UP000653644">
    <property type="component" value="Unassembled WGS sequence"/>
</dbReference>
<dbReference type="Pfam" id="PF00732">
    <property type="entry name" value="GMC_oxred_N"/>
    <property type="match status" value="1"/>
</dbReference>
<accession>A0ABQ3D8Q7</accession>
<dbReference type="Gene3D" id="3.50.50.60">
    <property type="entry name" value="FAD/NAD(P)-binding domain"/>
    <property type="match status" value="1"/>
</dbReference>
<sequence length="512" mass="54497">MSHRHRLRYDYIIVGAGLAGCVLAHRLSADPGSTVALIEAGPDASADPRVTQPSRWPQLMGSELDWAYVTVPQRHLKGRQIRWPRGRLVGGSSSMHAMVYVRGHASDFDTWASFGGAEWGSRGILPWFARVEGTADDRPLLCVEPPSEPHPLAEAFVAAGEELGLRPNPDFNSGRQDGIGLYRLMRRAGRRCSSADAYLAPALSRSNLTVLAGTRVSRLLVHRATATGVQVWRAGRPVTLHAEREVILCAGAVATPHLLLLSGIGPADQLRSHGVPVAADVPGVGANLHDHVQVSVSFPTNRTLPVPGSSNLGEAGGFVSSRTGLPAPDIQLSFAPMIDLNDASGFGQGFTIGPAVTRPVSRGRLSLRSADPWQPPAIDPDYLSRQEDVDTLVEGVRLAHRLAGTRSLRRFRDSSRDQDPPADLADFCRSHAQTQFHPVGSCRLGKDTDAVVDSELLVHGLSGLRVVDASVIPAVTTGNISAPVFAIAEKAAAKITGRDATPVPADVPPVSA</sequence>
<reference evidence="9" key="1">
    <citation type="journal article" date="2019" name="Int. J. Syst. Evol. Microbiol.">
        <title>The Global Catalogue of Microorganisms (GCM) 10K type strain sequencing project: providing services to taxonomists for standard genome sequencing and annotation.</title>
        <authorList>
            <consortium name="The Broad Institute Genomics Platform"/>
            <consortium name="The Broad Institute Genome Sequencing Center for Infectious Disease"/>
            <person name="Wu L."/>
            <person name="Ma J."/>
        </authorList>
    </citation>
    <scope>NUCLEOTIDE SEQUENCE [LARGE SCALE GENOMIC DNA]</scope>
    <source>
        <strain evidence="9">JCM 4733</strain>
    </source>
</reference>
<dbReference type="InterPro" id="IPR036188">
    <property type="entry name" value="FAD/NAD-bd_sf"/>
</dbReference>
<evidence type="ECO:0000256" key="4">
    <source>
        <dbReference type="ARBA" id="ARBA00022827"/>
    </source>
</evidence>
<gene>
    <name evidence="8" type="ORF">GCM10010345_76750</name>
</gene>
<organism evidence="8 9">
    <name type="scientific">Streptomyces canarius</name>
    <dbReference type="NCBI Taxonomy" id="285453"/>
    <lineage>
        <taxon>Bacteria</taxon>
        <taxon>Bacillati</taxon>
        <taxon>Actinomycetota</taxon>
        <taxon>Actinomycetes</taxon>
        <taxon>Kitasatosporales</taxon>
        <taxon>Streptomycetaceae</taxon>
        <taxon>Streptomyces</taxon>
    </lineage>
</organism>